<dbReference type="InterPro" id="IPR011098">
    <property type="entry name" value="G5_dom"/>
</dbReference>
<dbReference type="SUPFAM" id="SSF53955">
    <property type="entry name" value="Lysozyme-like"/>
    <property type="match status" value="1"/>
</dbReference>
<dbReference type="Gene3D" id="2.20.230.10">
    <property type="entry name" value="Resuscitation-promoting factor rpfb"/>
    <property type="match status" value="1"/>
</dbReference>
<evidence type="ECO:0000256" key="4">
    <source>
        <dbReference type="SAM" id="MobiDB-lite"/>
    </source>
</evidence>
<keyword evidence="3" id="KW-0378">Hydrolase</keyword>
<keyword evidence="2 5" id="KW-0732">Signal</keyword>
<proteinExistence type="inferred from homology"/>
<evidence type="ECO:0000256" key="5">
    <source>
        <dbReference type="SAM" id="SignalP"/>
    </source>
</evidence>
<evidence type="ECO:0000256" key="3">
    <source>
        <dbReference type="ARBA" id="ARBA00022801"/>
    </source>
</evidence>
<gene>
    <name evidence="7" type="ORF">I8D64_07480</name>
</gene>
<feature type="compositionally biased region" description="Basic and acidic residues" evidence="4">
    <location>
        <begin position="199"/>
        <end position="210"/>
    </location>
</feature>
<reference evidence="7 8" key="1">
    <citation type="submission" date="2020-12" db="EMBL/GenBank/DDBJ databases">
        <title>Brachybacterium sp. MASK1Z-5, whole genome shotgun sequence.</title>
        <authorList>
            <person name="Tuo L."/>
        </authorList>
    </citation>
    <scope>NUCLEOTIDE SEQUENCE [LARGE SCALE GENOMIC DNA]</scope>
    <source>
        <strain evidence="7 8">MASK1Z-5</strain>
    </source>
</reference>
<dbReference type="Pfam" id="PF03990">
    <property type="entry name" value="DUF348"/>
    <property type="match status" value="2"/>
</dbReference>
<feature type="chain" id="PRO_5047367494" evidence="5">
    <location>
        <begin position="27"/>
        <end position="431"/>
    </location>
</feature>
<accession>A0ABS1BAQ1</accession>
<comment type="similarity">
    <text evidence="1">Belongs to the transglycosylase family. Rpf subfamily.</text>
</comment>
<dbReference type="InterPro" id="IPR007137">
    <property type="entry name" value="DUF348"/>
</dbReference>
<dbReference type="CDD" id="cd13925">
    <property type="entry name" value="RPF"/>
    <property type="match status" value="1"/>
</dbReference>
<feature type="compositionally biased region" description="Low complexity" evidence="4">
    <location>
        <begin position="303"/>
        <end position="318"/>
    </location>
</feature>
<keyword evidence="8" id="KW-1185">Reference proteome</keyword>
<feature type="compositionally biased region" description="Low complexity" evidence="4">
    <location>
        <begin position="325"/>
        <end position="352"/>
    </location>
</feature>
<dbReference type="PROSITE" id="PS51109">
    <property type="entry name" value="G5"/>
    <property type="match status" value="1"/>
</dbReference>
<dbReference type="Proteomes" id="UP000612352">
    <property type="component" value="Unassembled WGS sequence"/>
</dbReference>
<dbReference type="Pfam" id="PF06737">
    <property type="entry name" value="Transglycosylas"/>
    <property type="match status" value="1"/>
</dbReference>
<sequence length="431" mass="44904">MKKTPWIISAAVAGLLVAGGGGTAYAVSNEAGVDVYGEHSTVRTFSPTVGALLEAQGVTVRSTDLVTPSIDSVVTDGIDIQVVHRNPVTVTVDGKAHEVLTTGDTVADALAELDVDTKKAHVSPDPETSLSAEGTSVEVQTAKSVTFKGQYGHKTFTVYSDTVGEGMEEVLKNIEDTDTAKPGRDEELTDGMTVTVQRVREKESTKKESVDFTTKTKKSDELTEGTTKVQTEGQKGTKETKVRETIVDGEVTKTKVLDEKVTKEPVDEVVLEGTKKAPEPEETSSDSDDSSSSSAKADDSSSDADASASKSSKSSSSKSSEKKSQTSSDSAKSTSSSKSSSSAKAPSVSSGSVWDTIAQCESGGNWSINTGNGFKGGLQFTDQTWKAFGGGAYAPSADKASRAQQIAVAKKVQAAQGWGAWPGCTSKLGIG</sequence>
<evidence type="ECO:0000256" key="2">
    <source>
        <dbReference type="ARBA" id="ARBA00022729"/>
    </source>
</evidence>
<feature type="signal peptide" evidence="5">
    <location>
        <begin position="1"/>
        <end position="26"/>
    </location>
</feature>
<dbReference type="RefSeq" id="WP_200501876.1">
    <property type="nucleotide sequence ID" value="NZ_JAEDAJ010000003.1"/>
</dbReference>
<dbReference type="EMBL" id="JAEDAJ010000003">
    <property type="protein sequence ID" value="MBK0331242.1"/>
    <property type="molecule type" value="Genomic_DNA"/>
</dbReference>
<evidence type="ECO:0000259" key="6">
    <source>
        <dbReference type="PROSITE" id="PS51109"/>
    </source>
</evidence>
<evidence type="ECO:0000313" key="7">
    <source>
        <dbReference type="EMBL" id="MBK0331242.1"/>
    </source>
</evidence>
<organism evidence="7 8">
    <name type="scientific">Brachybacterium halotolerans</name>
    <dbReference type="NCBI Taxonomy" id="2795215"/>
    <lineage>
        <taxon>Bacteria</taxon>
        <taxon>Bacillati</taxon>
        <taxon>Actinomycetota</taxon>
        <taxon>Actinomycetes</taxon>
        <taxon>Micrococcales</taxon>
        <taxon>Dermabacteraceae</taxon>
        <taxon>Brachybacterium</taxon>
    </lineage>
</organism>
<dbReference type="Gene3D" id="1.10.530.10">
    <property type="match status" value="1"/>
</dbReference>
<name>A0ABS1BAQ1_9MICO</name>
<evidence type="ECO:0000313" key="8">
    <source>
        <dbReference type="Proteomes" id="UP000612352"/>
    </source>
</evidence>
<comment type="caution">
    <text evidence="7">The sequence shown here is derived from an EMBL/GenBank/DDBJ whole genome shotgun (WGS) entry which is preliminary data.</text>
</comment>
<dbReference type="SMART" id="SM01208">
    <property type="entry name" value="G5"/>
    <property type="match status" value="1"/>
</dbReference>
<feature type="domain" description="G5" evidence="6">
    <location>
        <begin position="196"/>
        <end position="276"/>
    </location>
</feature>
<protein>
    <submittedName>
        <fullName evidence="7">Transglycosylase family protein</fullName>
    </submittedName>
</protein>
<feature type="region of interest" description="Disordered" evidence="4">
    <location>
        <begin position="264"/>
        <end position="352"/>
    </location>
</feature>
<dbReference type="InterPro" id="IPR023346">
    <property type="entry name" value="Lysozyme-like_dom_sf"/>
</dbReference>
<dbReference type="Pfam" id="PF07501">
    <property type="entry name" value="G5"/>
    <property type="match status" value="1"/>
</dbReference>
<feature type="region of interest" description="Disordered" evidence="4">
    <location>
        <begin position="199"/>
        <end position="241"/>
    </location>
</feature>
<feature type="compositionally biased region" description="Acidic residues" evidence="4">
    <location>
        <begin position="280"/>
        <end position="289"/>
    </location>
</feature>
<dbReference type="InterPro" id="IPR010618">
    <property type="entry name" value="RPF"/>
</dbReference>
<feature type="compositionally biased region" description="Polar residues" evidence="4">
    <location>
        <begin position="224"/>
        <end position="234"/>
    </location>
</feature>
<evidence type="ECO:0000256" key="1">
    <source>
        <dbReference type="ARBA" id="ARBA00010830"/>
    </source>
</evidence>